<feature type="compositionally biased region" description="Low complexity" evidence="1">
    <location>
        <begin position="852"/>
        <end position="950"/>
    </location>
</feature>
<dbReference type="Pfam" id="PF00027">
    <property type="entry name" value="cNMP_binding"/>
    <property type="match status" value="1"/>
</dbReference>
<dbReference type="GO" id="GO:0003254">
    <property type="term" value="P:regulation of membrane depolarization"/>
    <property type="evidence" value="ECO:0007669"/>
    <property type="project" value="TreeGrafter"/>
</dbReference>
<gene>
    <name evidence="3" type="ORF">PPERSA_10339</name>
</gene>
<accession>A0A0V0R064</accession>
<sequence>MEKNGFQRASLFDKNKHIQLLKLNNQDEDTIYEGEMNSSQILHIKTLNCENDEQKYQRNLQQQQVENKEFLKIQDQQDFKDFQDIKQTLSSRELDIKLQQNSELFQKQKILEDFNIRNEDQLKLENDENYQNKVVKFQEGNFQSETLNGLNRNTDKSLTFKQNELNQQKMMSQIFAYVLENISQTIKKLTKNSAEYKQNLETLNIFMKNKSLDNETQTKVRQQLEHSYKATKQLNINQQARQVLEQLPNSLSAQITNQINGALVKKFKPLCKNFSEKTLEMVYKNDNILSEVSYVAQEIILNQNEQQDIFLYYIVAGKVELFIQDQQSQDENKQLHVFQELKEGDFFCLNNFFTGQTPKFSARSTVYSNICQIKRSGFLNVLKQNPQEHEKFHHIKDQILYNGITKYFKKQCLVCKNLGHSEEDCGLLVYNPKRYRLALKNSYNNKSVQVRQKYLRGYKKNDIIYAYQMIENNVILNEHFKQKYPNLYLNYDEQTCNSNLEDNYEYSDDNIQQEQEVNFNDDFTINNNLNLIKINSKIANLVNQSQASIQDFQFKNQNLLQKINSHHSNINFNLNKQNSKIKSQEIQSFNDSEQIKDKQISDLEEQSQENCSQFENNKKDYLGLNQNLYLQMNLIKSIQQLISEQIKQQTFILRRKKQNKQNQNISLQMQQHQQHQGKKLQSILKKREVFIQDRHPDDQFQESITFEFDGNQKNQQYQYLQLFESLNETLDEKEKEFNQREQDFENQLYNQGSANIQVMTQQQYAQNQKLFGHNNSDSNDYQQQQQDMQQEQQEQLKQEQQKQEEQEENNRQQQKLKQQMEKEKEKEREKQQKEKQRQKEIQQQQQKKEEQTQQMQQKQQQQEQIKAKQPQNQQQNQNSNSNYQQQQQQNQKNQQSENNGNEQKKQIPQQQQQSTQQQQLQQQQSQQQQNNGHYNQQQQQQQQQNSISSTQKKKKMTPQQIQQQQQYCQSLQRDQTLGYYIKMMKLSNETQAKSADYFPSSLMKEKISIKSHFPKHRMLNEKNTYEQYLAAKELKIREWRFHTKFSTWFKRMENPKQQNKDLEIGNYIFFDFEKAWQQRKKTEFQFKYQYYEREEL</sequence>
<dbReference type="PANTHER" id="PTHR45689">
    <property type="entry name" value="I[[H]] CHANNEL, ISOFORM E"/>
    <property type="match status" value="1"/>
</dbReference>
<dbReference type="OrthoDB" id="293823at2759"/>
<feature type="compositionally biased region" description="Polar residues" evidence="1">
    <location>
        <begin position="771"/>
        <end position="781"/>
    </location>
</feature>
<dbReference type="GO" id="GO:0098855">
    <property type="term" value="C:HCN channel complex"/>
    <property type="evidence" value="ECO:0007669"/>
    <property type="project" value="TreeGrafter"/>
</dbReference>
<evidence type="ECO:0000313" key="4">
    <source>
        <dbReference type="Proteomes" id="UP000054937"/>
    </source>
</evidence>
<comment type="caution">
    <text evidence="3">The sequence shown here is derived from an EMBL/GenBank/DDBJ whole genome shotgun (WGS) entry which is preliminary data.</text>
</comment>
<keyword evidence="4" id="KW-1185">Reference proteome</keyword>
<feature type="compositionally biased region" description="Low complexity" evidence="1">
    <location>
        <begin position="782"/>
        <end position="793"/>
    </location>
</feature>
<dbReference type="SMART" id="SM00100">
    <property type="entry name" value="cNMP"/>
    <property type="match status" value="1"/>
</dbReference>
<dbReference type="InterPro" id="IPR038635">
    <property type="entry name" value="CCR4-NOT_su2/3/5_C_sf"/>
</dbReference>
<feature type="region of interest" description="Disordered" evidence="1">
    <location>
        <begin position="771"/>
        <end position="958"/>
    </location>
</feature>
<feature type="compositionally biased region" description="Basic and acidic residues" evidence="1">
    <location>
        <begin position="818"/>
        <end position="851"/>
    </location>
</feature>
<evidence type="ECO:0000313" key="3">
    <source>
        <dbReference type="EMBL" id="KRX07951.1"/>
    </source>
</evidence>
<dbReference type="InterPro" id="IPR051413">
    <property type="entry name" value="K/Na_HCN_channel"/>
</dbReference>
<dbReference type="InterPro" id="IPR000595">
    <property type="entry name" value="cNMP-bd_dom"/>
</dbReference>
<dbReference type="AlphaFoldDB" id="A0A0V0R064"/>
<feature type="compositionally biased region" description="Basic and acidic residues" evidence="1">
    <location>
        <begin position="794"/>
        <end position="810"/>
    </location>
</feature>
<dbReference type="PROSITE" id="PS50042">
    <property type="entry name" value="CNMP_BINDING_3"/>
    <property type="match status" value="1"/>
</dbReference>
<dbReference type="SUPFAM" id="SSF51206">
    <property type="entry name" value="cAMP-binding domain-like"/>
    <property type="match status" value="1"/>
</dbReference>
<name>A0A0V0R064_PSEPJ</name>
<dbReference type="Proteomes" id="UP000054937">
    <property type="component" value="Unassembled WGS sequence"/>
</dbReference>
<feature type="domain" description="Cyclic nucleotide-binding" evidence="2">
    <location>
        <begin position="311"/>
        <end position="382"/>
    </location>
</feature>
<evidence type="ECO:0000256" key="1">
    <source>
        <dbReference type="SAM" id="MobiDB-lite"/>
    </source>
</evidence>
<dbReference type="GO" id="GO:0006355">
    <property type="term" value="P:regulation of DNA-templated transcription"/>
    <property type="evidence" value="ECO:0007669"/>
    <property type="project" value="InterPro"/>
</dbReference>
<dbReference type="PANTHER" id="PTHR45689:SF5">
    <property type="entry name" value="I[[H]] CHANNEL, ISOFORM E"/>
    <property type="match status" value="1"/>
</dbReference>
<proteinExistence type="predicted"/>
<dbReference type="InParanoid" id="A0A0V0R064"/>
<dbReference type="InterPro" id="IPR018490">
    <property type="entry name" value="cNMP-bd_dom_sf"/>
</dbReference>
<dbReference type="InterPro" id="IPR014710">
    <property type="entry name" value="RmlC-like_jellyroll"/>
</dbReference>
<dbReference type="GO" id="GO:0035725">
    <property type="term" value="P:sodium ion transmembrane transport"/>
    <property type="evidence" value="ECO:0007669"/>
    <property type="project" value="TreeGrafter"/>
</dbReference>
<dbReference type="InterPro" id="IPR007282">
    <property type="entry name" value="NOT2/3/5_C"/>
</dbReference>
<dbReference type="Gene3D" id="2.60.120.10">
    <property type="entry name" value="Jelly Rolls"/>
    <property type="match status" value="1"/>
</dbReference>
<reference evidence="3 4" key="1">
    <citation type="journal article" date="2015" name="Sci. Rep.">
        <title>Genome of the facultative scuticociliatosis pathogen Pseudocohnilembus persalinus provides insight into its virulence through horizontal gene transfer.</title>
        <authorList>
            <person name="Xiong J."/>
            <person name="Wang G."/>
            <person name="Cheng J."/>
            <person name="Tian M."/>
            <person name="Pan X."/>
            <person name="Warren A."/>
            <person name="Jiang C."/>
            <person name="Yuan D."/>
            <person name="Miao W."/>
        </authorList>
    </citation>
    <scope>NUCLEOTIDE SEQUENCE [LARGE SCALE GENOMIC DNA]</scope>
    <source>
        <strain evidence="3">36N120E</strain>
    </source>
</reference>
<dbReference type="Pfam" id="PF04153">
    <property type="entry name" value="NOT2_3_5_C"/>
    <property type="match status" value="1"/>
</dbReference>
<evidence type="ECO:0000259" key="2">
    <source>
        <dbReference type="PROSITE" id="PS50042"/>
    </source>
</evidence>
<protein>
    <submittedName>
        <fullName evidence="3">Cyclic nucleotide-binding protein</fullName>
    </submittedName>
</protein>
<dbReference type="EMBL" id="LDAU01000078">
    <property type="protein sequence ID" value="KRX07951.1"/>
    <property type="molecule type" value="Genomic_DNA"/>
</dbReference>
<dbReference type="CDD" id="cd00038">
    <property type="entry name" value="CAP_ED"/>
    <property type="match status" value="1"/>
</dbReference>
<organism evidence="3 4">
    <name type="scientific">Pseudocohnilembus persalinus</name>
    <name type="common">Ciliate</name>
    <dbReference type="NCBI Taxonomy" id="266149"/>
    <lineage>
        <taxon>Eukaryota</taxon>
        <taxon>Sar</taxon>
        <taxon>Alveolata</taxon>
        <taxon>Ciliophora</taxon>
        <taxon>Intramacronucleata</taxon>
        <taxon>Oligohymenophorea</taxon>
        <taxon>Scuticociliatia</taxon>
        <taxon>Philasterida</taxon>
        <taxon>Pseudocohnilembidae</taxon>
        <taxon>Pseudocohnilembus</taxon>
    </lineage>
</organism>
<dbReference type="Gene3D" id="2.30.30.1020">
    <property type="entry name" value="CCR4-NOT complex subunit 2/3/5, C-terminal domain"/>
    <property type="match status" value="1"/>
</dbReference>
<dbReference type="GO" id="GO:0005249">
    <property type="term" value="F:voltage-gated potassium channel activity"/>
    <property type="evidence" value="ECO:0007669"/>
    <property type="project" value="TreeGrafter"/>
</dbReference>